<evidence type="ECO:0000256" key="1">
    <source>
        <dbReference type="ARBA" id="ARBA00000073"/>
    </source>
</evidence>
<evidence type="ECO:0000256" key="2">
    <source>
        <dbReference type="ARBA" id="ARBA00010876"/>
    </source>
</evidence>
<dbReference type="PANTHER" id="PTHR21600:SF71">
    <property type="entry name" value="PSEUDOURIDINE SYNTHASE"/>
    <property type="match status" value="1"/>
</dbReference>
<dbReference type="PANTHER" id="PTHR21600">
    <property type="entry name" value="MITOCHONDRIAL RNA PSEUDOURIDINE SYNTHASE"/>
    <property type="match status" value="1"/>
</dbReference>
<proteinExistence type="inferred from homology"/>
<evidence type="ECO:0000313" key="6">
    <source>
        <dbReference type="Proteomes" id="UP001597362"/>
    </source>
</evidence>
<accession>A0ABW4YLY7</accession>
<dbReference type="CDD" id="cd02869">
    <property type="entry name" value="PseudoU_synth_RluA_like"/>
    <property type="match status" value="1"/>
</dbReference>
<dbReference type="GO" id="GO:0016853">
    <property type="term" value="F:isomerase activity"/>
    <property type="evidence" value="ECO:0007669"/>
    <property type="project" value="UniProtKB-KW"/>
</dbReference>
<protein>
    <recommendedName>
        <fullName evidence="3">Pseudouridine synthase</fullName>
        <ecNumber evidence="3">5.4.99.-</ecNumber>
    </recommendedName>
</protein>
<comment type="catalytic activity">
    <reaction evidence="1 3">
        <text>a uridine in RNA = a pseudouridine in RNA</text>
        <dbReference type="Rhea" id="RHEA:48348"/>
        <dbReference type="Rhea" id="RHEA-COMP:12068"/>
        <dbReference type="Rhea" id="RHEA-COMP:12069"/>
        <dbReference type="ChEBI" id="CHEBI:65314"/>
        <dbReference type="ChEBI" id="CHEBI:65315"/>
    </reaction>
</comment>
<dbReference type="InterPro" id="IPR050188">
    <property type="entry name" value="RluA_PseudoU_synthase"/>
</dbReference>
<evidence type="ECO:0000313" key="5">
    <source>
        <dbReference type="EMBL" id="MFD2116488.1"/>
    </source>
</evidence>
<dbReference type="EMBL" id="JBHUHO010000030">
    <property type="protein sequence ID" value="MFD2116488.1"/>
    <property type="molecule type" value="Genomic_DNA"/>
</dbReference>
<comment type="similarity">
    <text evidence="2 3">Belongs to the pseudouridine synthase RluA family.</text>
</comment>
<dbReference type="EC" id="5.4.99.-" evidence="3"/>
<dbReference type="RefSeq" id="WP_377772697.1">
    <property type="nucleotide sequence ID" value="NZ_JBHUHO010000030.1"/>
</dbReference>
<reference evidence="6" key="1">
    <citation type="journal article" date="2019" name="Int. J. Syst. Evol. Microbiol.">
        <title>The Global Catalogue of Microorganisms (GCM) 10K type strain sequencing project: providing services to taxonomists for standard genome sequencing and annotation.</title>
        <authorList>
            <consortium name="The Broad Institute Genomics Platform"/>
            <consortium name="The Broad Institute Genome Sequencing Center for Infectious Disease"/>
            <person name="Wu L."/>
            <person name="Ma J."/>
        </authorList>
    </citation>
    <scope>NUCLEOTIDE SEQUENCE [LARGE SCALE GENOMIC DNA]</scope>
    <source>
        <strain evidence="6">GH52</strain>
    </source>
</reference>
<evidence type="ECO:0000259" key="4">
    <source>
        <dbReference type="Pfam" id="PF00849"/>
    </source>
</evidence>
<comment type="caution">
    <text evidence="5">The sequence shown here is derived from an EMBL/GenBank/DDBJ whole genome shotgun (WGS) entry which is preliminary data.</text>
</comment>
<comment type="function">
    <text evidence="3">Responsible for synthesis of pseudouridine from uracil.</text>
</comment>
<keyword evidence="6" id="KW-1185">Reference proteome</keyword>
<sequence length="319" mass="36646">MQLNNIISRSEQWLVIDWPLLLLLVEPEIRRQAPELGAHAHDVFRWLIQTKLFPEKWIKRIFSIGGIRWKEQHLLLLAYSQGEFTEEVHFVDARSLPPDTDMEAKMLYEDDFCFVLSKPVRMPVHKSSDSQIRTLDTMAALYSLRSEHPFPVRHIHRLDGDTTGVVLYSKNDWAQLRLDEAMREGQIERHYIAAVHGQLSTMEGEINKPIAKDRFVAGKRRVAAHGDPSITLYRVLQVKSSYSIVALQLLTGRTHQIRVHMSAIGHPLLGDILYGGKQMKGISHQALHAYKLIFPHPVLGNQIIVEADPPDWLEKNEIN</sequence>
<dbReference type="Gene3D" id="3.30.2350.10">
    <property type="entry name" value="Pseudouridine synthase"/>
    <property type="match status" value="1"/>
</dbReference>
<feature type="domain" description="Pseudouridine synthase RsuA/RluA-like" evidence="4">
    <location>
        <begin position="114"/>
        <end position="263"/>
    </location>
</feature>
<gene>
    <name evidence="5" type="ORF">ACFSJH_12215</name>
</gene>
<keyword evidence="3 5" id="KW-0413">Isomerase</keyword>
<name>A0ABW4YLY7_9BACL</name>
<dbReference type="SUPFAM" id="SSF55120">
    <property type="entry name" value="Pseudouridine synthase"/>
    <property type="match status" value="1"/>
</dbReference>
<dbReference type="NCBIfam" id="TIGR00005">
    <property type="entry name" value="rluA_subfam"/>
    <property type="match status" value="1"/>
</dbReference>
<evidence type="ECO:0000256" key="3">
    <source>
        <dbReference type="RuleBase" id="RU362028"/>
    </source>
</evidence>
<dbReference type="Pfam" id="PF00849">
    <property type="entry name" value="PseudoU_synth_2"/>
    <property type="match status" value="1"/>
</dbReference>
<dbReference type="InterPro" id="IPR020103">
    <property type="entry name" value="PsdUridine_synth_cat_dom_sf"/>
</dbReference>
<dbReference type="InterPro" id="IPR006145">
    <property type="entry name" value="PsdUridine_synth_RsuA/RluA"/>
</dbReference>
<dbReference type="Proteomes" id="UP001597362">
    <property type="component" value="Unassembled WGS sequence"/>
</dbReference>
<organism evidence="5 6">
    <name type="scientific">Paenibacillus yanchengensis</name>
    <dbReference type="NCBI Taxonomy" id="2035833"/>
    <lineage>
        <taxon>Bacteria</taxon>
        <taxon>Bacillati</taxon>
        <taxon>Bacillota</taxon>
        <taxon>Bacilli</taxon>
        <taxon>Bacillales</taxon>
        <taxon>Paenibacillaceae</taxon>
        <taxon>Paenibacillus</taxon>
    </lineage>
</organism>
<dbReference type="InterPro" id="IPR006225">
    <property type="entry name" value="PsdUridine_synth_RluC/D"/>
</dbReference>